<keyword evidence="3" id="KW-1185">Reference proteome</keyword>
<dbReference type="PANTHER" id="PTHR33840">
    <property type="match status" value="1"/>
</dbReference>
<evidence type="ECO:0000313" key="2">
    <source>
        <dbReference type="EMBL" id="KZP33165.1"/>
    </source>
</evidence>
<proteinExistence type="predicted"/>
<gene>
    <name evidence="2" type="ORF">FIBSPDRAFT_811275</name>
</gene>
<dbReference type="PANTHER" id="PTHR33840:SF1">
    <property type="entry name" value="TLE1 PHOSPHOLIPASE DOMAIN-CONTAINING PROTEIN"/>
    <property type="match status" value="1"/>
</dbReference>
<sequence length="315" mass="35572">MNSLSYNSSLGCKCTSPHKGRNLVVCIDGTSNQYGEKWTNVLELYSRLEVNEYQQRYYRNGVGATYRTLSSLWKFLGDVLDLAIAWFFQPGIRQAYRWLSDRYKPGDRIFLFGTGAYQVRSLAAMIDAVGLVHSGHEEHIAFAYRLYMRLKTAPSDDTKLKALVNTFKAKLSSANTQVHFIGVWDTVSSVGIVRGKAGALPDSEKHACIVRHALALDERRVKFVPECIIQKGIGLPNVKEVWFAGAHADLINVSLSWMQNEALLAGLAFKESNSEWDRRDVGTRPHHISLSGLWWILEVLPVLRPSRRDPSKTTR</sequence>
<evidence type="ECO:0000313" key="3">
    <source>
        <dbReference type="Proteomes" id="UP000076532"/>
    </source>
</evidence>
<dbReference type="AlphaFoldDB" id="A0A166VXM1"/>
<dbReference type="Pfam" id="PF09994">
    <property type="entry name" value="T6SS_Tle1-like_cat"/>
    <property type="match status" value="1"/>
</dbReference>
<accession>A0A166VXM1</accession>
<organism evidence="2 3">
    <name type="scientific">Athelia psychrophila</name>
    <dbReference type="NCBI Taxonomy" id="1759441"/>
    <lineage>
        <taxon>Eukaryota</taxon>
        <taxon>Fungi</taxon>
        <taxon>Dikarya</taxon>
        <taxon>Basidiomycota</taxon>
        <taxon>Agaricomycotina</taxon>
        <taxon>Agaricomycetes</taxon>
        <taxon>Agaricomycetidae</taxon>
        <taxon>Atheliales</taxon>
        <taxon>Atheliaceae</taxon>
        <taxon>Athelia</taxon>
    </lineage>
</organism>
<evidence type="ECO:0000259" key="1">
    <source>
        <dbReference type="Pfam" id="PF09994"/>
    </source>
</evidence>
<dbReference type="EMBL" id="KV417483">
    <property type="protein sequence ID" value="KZP33165.1"/>
    <property type="molecule type" value="Genomic_DNA"/>
</dbReference>
<protein>
    <recommendedName>
        <fullName evidence="1">T6SS Phospholipase effector Tle1-like catalytic domain-containing protein</fullName>
    </recommendedName>
</protein>
<feature type="domain" description="T6SS Phospholipase effector Tle1-like catalytic" evidence="1">
    <location>
        <begin position="21"/>
        <end position="257"/>
    </location>
</feature>
<dbReference type="Proteomes" id="UP000076532">
    <property type="component" value="Unassembled WGS sequence"/>
</dbReference>
<dbReference type="OrthoDB" id="538223at2759"/>
<reference evidence="2 3" key="1">
    <citation type="journal article" date="2016" name="Mol. Biol. Evol.">
        <title>Comparative Genomics of Early-Diverging Mushroom-Forming Fungi Provides Insights into the Origins of Lignocellulose Decay Capabilities.</title>
        <authorList>
            <person name="Nagy L.G."/>
            <person name="Riley R."/>
            <person name="Tritt A."/>
            <person name="Adam C."/>
            <person name="Daum C."/>
            <person name="Floudas D."/>
            <person name="Sun H."/>
            <person name="Yadav J.S."/>
            <person name="Pangilinan J."/>
            <person name="Larsson K.H."/>
            <person name="Matsuura K."/>
            <person name="Barry K."/>
            <person name="Labutti K."/>
            <person name="Kuo R."/>
            <person name="Ohm R.A."/>
            <person name="Bhattacharya S.S."/>
            <person name="Shirouzu T."/>
            <person name="Yoshinaga Y."/>
            <person name="Martin F.M."/>
            <person name="Grigoriev I.V."/>
            <person name="Hibbett D.S."/>
        </authorList>
    </citation>
    <scope>NUCLEOTIDE SEQUENCE [LARGE SCALE GENOMIC DNA]</scope>
    <source>
        <strain evidence="2 3">CBS 109695</strain>
    </source>
</reference>
<dbReference type="InterPro" id="IPR018712">
    <property type="entry name" value="Tle1-like_cat"/>
</dbReference>
<dbReference type="STRING" id="436010.A0A166VXM1"/>
<name>A0A166VXM1_9AGAM</name>